<sequence>MNRWGLSMGVSPREPLTNVSGLATAAEERGFEAMWFIDFQLGMKDVYAAMNIAALATKEMHIGSAVTNLVTRHPTVTANATIALDELTGGHAMLGLGAGWSAVYGAGGKPSKLAELRSSIDEFQQLFTGEEVELYGTKVKMATATQQIPIYMAVSQPGMLRLAGEKCDGAILMGAADPEFCRWQLDYIYEGLEKAGRKREDLVIDLLVTMSVDDDEEKALSDVRAWATSQAATFDVWKHMPPAWERFRPEFSAAKEGYHLVDHLSRHAGHKKVVSDEFVRSVALAGTEAQCIERLKELAALDIDRITFALLSGGRMRRMEQLADRIIPAVTNQPA</sequence>
<dbReference type="Gene3D" id="3.20.20.30">
    <property type="entry name" value="Luciferase-like domain"/>
    <property type="match status" value="1"/>
</dbReference>
<protein>
    <submittedName>
        <fullName evidence="3">LLM class flavin-dependent oxidoreductase</fullName>
    </submittedName>
</protein>
<dbReference type="Pfam" id="PF00296">
    <property type="entry name" value="Bac_luciferase"/>
    <property type="match status" value="1"/>
</dbReference>
<dbReference type="SUPFAM" id="SSF51679">
    <property type="entry name" value="Bacterial luciferase-like"/>
    <property type="match status" value="1"/>
</dbReference>
<proteinExistence type="predicted"/>
<evidence type="ECO:0000313" key="4">
    <source>
        <dbReference type="Proteomes" id="UP000315395"/>
    </source>
</evidence>
<dbReference type="Proteomes" id="UP000315395">
    <property type="component" value="Chromosome"/>
</dbReference>
<dbReference type="RefSeq" id="WP_143782684.1">
    <property type="nucleotide sequence ID" value="NZ_CP041616.1"/>
</dbReference>
<reference evidence="3 4" key="1">
    <citation type="submission" date="2019-07" db="EMBL/GenBank/DDBJ databases">
        <title>complete genome sequencing of Ornithinimicrobium sp. H23M54.</title>
        <authorList>
            <person name="Bae J.-W."/>
            <person name="Lee S.-Y."/>
        </authorList>
    </citation>
    <scope>NUCLEOTIDE SEQUENCE [LARGE SCALE GENOMIC DNA]</scope>
    <source>
        <strain evidence="3 4">H23M54</strain>
    </source>
</reference>
<dbReference type="PANTHER" id="PTHR43244:SF1">
    <property type="entry name" value="5,10-METHYLENETETRAHYDROMETHANOPTERIN REDUCTASE"/>
    <property type="match status" value="1"/>
</dbReference>
<gene>
    <name evidence="3" type="ORF">FNH13_06330</name>
</gene>
<dbReference type="InterPro" id="IPR011251">
    <property type="entry name" value="Luciferase-like_dom"/>
</dbReference>
<evidence type="ECO:0000256" key="1">
    <source>
        <dbReference type="ARBA" id="ARBA00023002"/>
    </source>
</evidence>
<accession>A0A516G908</accession>
<evidence type="ECO:0000313" key="3">
    <source>
        <dbReference type="EMBL" id="QDO88009.1"/>
    </source>
</evidence>
<dbReference type="CDD" id="cd01097">
    <property type="entry name" value="Tetrahydromethanopterin_reductase"/>
    <property type="match status" value="1"/>
</dbReference>
<keyword evidence="1" id="KW-0560">Oxidoreductase</keyword>
<organism evidence="3 4">
    <name type="scientific">Ornithinimicrobium ciconiae</name>
    <dbReference type="NCBI Taxonomy" id="2594265"/>
    <lineage>
        <taxon>Bacteria</taxon>
        <taxon>Bacillati</taxon>
        <taxon>Actinomycetota</taxon>
        <taxon>Actinomycetes</taxon>
        <taxon>Micrococcales</taxon>
        <taxon>Ornithinimicrobiaceae</taxon>
        <taxon>Ornithinimicrobium</taxon>
    </lineage>
</organism>
<feature type="domain" description="Luciferase-like" evidence="2">
    <location>
        <begin position="11"/>
        <end position="302"/>
    </location>
</feature>
<dbReference type="AlphaFoldDB" id="A0A516G908"/>
<dbReference type="GO" id="GO:0016705">
    <property type="term" value="F:oxidoreductase activity, acting on paired donors, with incorporation or reduction of molecular oxygen"/>
    <property type="evidence" value="ECO:0007669"/>
    <property type="project" value="InterPro"/>
</dbReference>
<dbReference type="PANTHER" id="PTHR43244">
    <property type="match status" value="1"/>
</dbReference>
<name>A0A516G908_9MICO</name>
<dbReference type="EMBL" id="CP041616">
    <property type="protein sequence ID" value="QDO88009.1"/>
    <property type="molecule type" value="Genomic_DNA"/>
</dbReference>
<dbReference type="KEGG" id="orz:FNH13_06330"/>
<evidence type="ECO:0000259" key="2">
    <source>
        <dbReference type="Pfam" id="PF00296"/>
    </source>
</evidence>
<dbReference type="InterPro" id="IPR050564">
    <property type="entry name" value="F420-G6PD/mer"/>
</dbReference>
<dbReference type="InterPro" id="IPR036661">
    <property type="entry name" value="Luciferase-like_sf"/>
</dbReference>
<dbReference type="OrthoDB" id="675245at2"/>
<keyword evidence="4" id="KW-1185">Reference proteome</keyword>